<feature type="region of interest" description="Disordered" evidence="1">
    <location>
        <begin position="155"/>
        <end position="177"/>
    </location>
</feature>
<dbReference type="AlphaFoldDB" id="A0AA38VBL7"/>
<dbReference type="Pfam" id="PF00753">
    <property type="entry name" value="Lactamase_B"/>
    <property type="match status" value="1"/>
</dbReference>
<feature type="compositionally biased region" description="Acidic residues" evidence="1">
    <location>
        <begin position="123"/>
        <end position="135"/>
    </location>
</feature>
<feature type="region of interest" description="Disordered" evidence="1">
    <location>
        <begin position="123"/>
        <end position="142"/>
    </location>
</feature>
<feature type="domain" description="Metallo-beta-lactamase" evidence="2">
    <location>
        <begin position="59"/>
        <end position="142"/>
    </location>
</feature>
<name>A0AA38VBL7_9PEZI</name>
<evidence type="ECO:0000259" key="2">
    <source>
        <dbReference type="Pfam" id="PF00753"/>
    </source>
</evidence>
<dbReference type="PANTHER" id="PTHR46504:SF2">
    <property type="entry name" value="TRNASE Z TRZ1"/>
    <property type="match status" value="1"/>
</dbReference>
<protein>
    <submittedName>
        <fullName evidence="3">Nuclear ribonuclease Z</fullName>
    </submittedName>
</protein>
<evidence type="ECO:0000256" key="1">
    <source>
        <dbReference type="SAM" id="MobiDB-lite"/>
    </source>
</evidence>
<evidence type="ECO:0000313" key="3">
    <source>
        <dbReference type="EMBL" id="KAJ9132958.1"/>
    </source>
</evidence>
<dbReference type="Gene3D" id="3.60.15.10">
    <property type="entry name" value="Ribonuclease Z/Hydroxyacylglutathione hydrolase-like"/>
    <property type="match status" value="1"/>
</dbReference>
<accession>A0AA38VBL7</accession>
<dbReference type="EMBL" id="JANBVN010000211">
    <property type="protein sequence ID" value="KAJ9132958.1"/>
    <property type="molecule type" value="Genomic_DNA"/>
</dbReference>
<dbReference type="Proteomes" id="UP001174691">
    <property type="component" value="Unassembled WGS sequence"/>
</dbReference>
<keyword evidence="4" id="KW-1185">Reference proteome</keyword>
<comment type="caution">
    <text evidence="3">The sequence shown here is derived from an EMBL/GenBank/DDBJ whole genome shotgun (WGS) entry which is preliminary data.</text>
</comment>
<dbReference type="InterPro" id="IPR001279">
    <property type="entry name" value="Metallo-B-lactamas"/>
</dbReference>
<proteinExistence type="predicted"/>
<evidence type="ECO:0000313" key="4">
    <source>
        <dbReference type="Proteomes" id="UP001174691"/>
    </source>
</evidence>
<organism evidence="3 4">
    <name type="scientific">Coniochaeta hoffmannii</name>
    <dbReference type="NCBI Taxonomy" id="91930"/>
    <lineage>
        <taxon>Eukaryota</taxon>
        <taxon>Fungi</taxon>
        <taxon>Dikarya</taxon>
        <taxon>Ascomycota</taxon>
        <taxon>Pezizomycotina</taxon>
        <taxon>Sordariomycetes</taxon>
        <taxon>Sordariomycetidae</taxon>
        <taxon>Coniochaetales</taxon>
        <taxon>Coniochaetaceae</taxon>
        <taxon>Coniochaeta</taxon>
    </lineage>
</organism>
<dbReference type="PANTHER" id="PTHR46504">
    <property type="entry name" value="TRNASE Z TRZ1"/>
    <property type="match status" value="1"/>
</dbReference>
<dbReference type="SUPFAM" id="SSF56281">
    <property type="entry name" value="Metallo-hydrolase/oxidoreductase"/>
    <property type="match status" value="1"/>
</dbReference>
<gene>
    <name evidence="3" type="ORF">NKR19_g9209</name>
</gene>
<dbReference type="InterPro" id="IPR036866">
    <property type="entry name" value="RibonucZ/Hydroxyglut_hydro"/>
</dbReference>
<sequence>MSKITFASPLPHSSDSVVLHWRFPRPYQQYTLTGRSRAAWHTSFVVPELNLLLDAGLVVDKNRPKHIFLTHGHSDHTLLAPAFVKRSDPPDVFCPEEVREILDEYVRAKVLLNKGGVEIVSADEDGEEDEEEGDFEGNGHGGLAQKVVKETGISGQEIDDDDDPRPPHLRTHKTYGLRPGDVVPLRRLKGPVEITATAFACAHSVPCLGYVFHAATPKLKPEYRGLPGPELRDLRLGGADLTAPHRVPVFAFLGDGTAETLAAEPDWLREGVNVVITECSFLYPEHRAVAERTKHTIWEDLEPVVRKWKDTTFVVTHFSLRYSDEDVRRFFERLEGLGNVVVWC</sequence>
<reference evidence="3" key="1">
    <citation type="submission" date="2022-07" db="EMBL/GenBank/DDBJ databases">
        <title>Fungi with potential for degradation of polypropylene.</title>
        <authorList>
            <person name="Gostincar C."/>
        </authorList>
    </citation>
    <scope>NUCLEOTIDE SEQUENCE</scope>
    <source>
        <strain evidence="3">EXF-13287</strain>
    </source>
</reference>